<name>A0ABY1SKD0_9FLAO</name>
<reference evidence="1 2" key="1">
    <citation type="submission" date="2017-06" db="EMBL/GenBank/DDBJ databases">
        <authorList>
            <person name="Varghese N."/>
            <person name="Submissions S."/>
        </authorList>
    </citation>
    <scope>NUCLEOTIDE SEQUENCE [LARGE SCALE GENOMIC DNA]</scope>
    <source>
        <strain evidence="1 2">DSM 19840</strain>
    </source>
</reference>
<evidence type="ECO:0008006" key="3">
    <source>
        <dbReference type="Google" id="ProtNLM"/>
    </source>
</evidence>
<dbReference type="Proteomes" id="UP000198337">
    <property type="component" value="Unassembled WGS sequence"/>
</dbReference>
<gene>
    <name evidence="1" type="ORF">SAMN04488009_3244</name>
</gene>
<dbReference type="InterPro" id="IPR013783">
    <property type="entry name" value="Ig-like_fold"/>
</dbReference>
<comment type="caution">
    <text evidence="1">The sequence shown here is derived from an EMBL/GenBank/DDBJ whole genome shotgun (WGS) entry which is preliminary data.</text>
</comment>
<proteinExistence type="predicted"/>
<keyword evidence="2" id="KW-1185">Reference proteome</keyword>
<dbReference type="EMBL" id="FZNV01000006">
    <property type="protein sequence ID" value="SNR69697.1"/>
    <property type="molecule type" value="Genomic_DNA"/>
</dbReference>
<accession>A0ABY1SKD0</accession>
<dbReference type="Gene3D" id="2.60.40.10">
    <property type="entry name" value="Immunoglobulins"/>
    <property type="match status" value="1"/>
</dbReference>
<protein>
    <recommendedName>
        <fullName evidence="3">Ig-like domain-containing protein</fullName>
    </recommendedName>
</protein>
<sequence length="413" mass="45519">MEILSNLNTSFYIVAILFLIVGCKHSTHDTPLALTKVSLMPYNKVIAAGEPFQLRFKGNLDHQLKLVVRNSMGITVLTPKIDNDQFLFDFPKNLIRKSGICHWSLVHNAKVLNEGAFDITPNTALKTHIESYLGPRGITAVATDFSTHVISPTDAYDNPLSQGTDVISTFQFQDKINTTTLEINNLLAWTSIYAPTQAGRILVTSSCNASSSKELTTIVYPGNGTNFKIDFQRNHSFADGNQIITFFTSDIKDANNNVISDGTLVHFLATNSKGLQLSANGTTLNGVANARFLHPYEEDTWSVKAYITGAAVSSPLSVSFTAAIKDYDITPSKTGRTITLENILSFMDQIVPDGLPVTLQLYDEQGVYITRIKETSRLGKIGFTLPREYYKSGNYKIKANVAGIVKEQMITLQ</sequence>
<evidence type="ECO:0000313" key="2">
    <source>
        <dbReference type="Proteomes" id="UP000198337"/>
    </source>
</evidence>
<organism evidence="1 2">
    <name type="scientific">Maribacter sedimenticola</name>
    <dbReference type="NCBI Taxonomy" id="228956"/>
    <lineage>
        <taxon>Bacteria</taxon>
        <taxon>Pseudomonadati</taxon>
        <taxon>Bacteroidota</taxon>
        <taxon>Flavobacteriia</taxon>
        <taxon>Flavobacteriales</taxon>
        <taxon>Flavobacteriaceae</taxon>
        <taxon>Maribacter</taxon>
    </lineage>
</organism>
<evidence type="ECO:0000313" key="1">
    <source>
        <dbReference type="EMBL" id="SNR69697.1"/>
    </source>
</evidence>